<evidence type="ECO:0000313" key="1">
    <source>
        <dbReference type="EMBL" id="EAT89612.1"/>
    </source>
</evidence>
<dbReference type="Proteomes" id="UP000001055">
    <property type="component" value="Unassembled WGS sequence"/>
</dbReference>
<dbReference type="GeneID" id="5970331"/>
<dbReference type="EMBL" id="CH445328">
    <property type="protein sequence ID" value="EAT89612.1"/>
    <property type="molecule type" value="Genomic_DNA"/>
</dbReference>
<protein>
    <submittedName>
        <fullName evidence="1">Uncharacterized protein</fullName>
    </submittedName>
</protein>
<evidence type="ECO:0000313" key="2">
    <source>
        <dbReference type="Proteomes" id="UP000001055"/>
    </source>
</evidence>
<dbReference type="AlphaFoldDB" id="Q0UZD3"/>
<accession>Q0UZD3</accession>
<reference evidence="2" key="1">
    <citation type="journal article" date="2007" name="Plant Cell">
        <title>Dothideomycete-plant interactions illuminated by genome sequencing and EST analysis of the wheat pathogen Stagonospora nodorum.</title>
        <authorList>
            <person name="Hane J.K."/>
            <person name="Lowe R.G."/>
            <person name="Solomon P.S."/>
            <person name="Tan K.C."/>
            <person name="Schoch C.L."/>
            <person name="Spatafora J.W."/>
            <person name="Crous P.W."/>
            <person name="Kodira C."/>
            <person name="Birren B.W."/>
            <person name="Galagan J.E."/>
            <person name="Torriani S.F."/>
            <person name="McDonald B.A."/>
            <person name="Oliver R.P."/>
        </authorList>
    </citation>
    <scope>NUCLEOTIDE SEQUENCE [LARGE SCALE GENOMIC DNA]</scope>
    <source>
        <strain evidence="2">SN15 / ATCC MYA-4574 / FGSC 10173</strain>
    </source>
</reference>
<gene>
    <name evidence="1" type="ORF">SNOG_02881</name>
</gene>
<dbReference type="KEGG" id="pno:SNOG_02881"/>
<name>Q0UZD3_PHANO</name>
<dbReference type="RefSeq" id="XP_001793474.1">
    <property type="nucleotide sequence ID" value="XM_001793422.1"/>
</dbReference>
<organism evidence="1 2">
    <name type="scientific">Phaeosphaeria nodorum (strain SN15 / ATCC MYA-4574 / FGSC 10173)</name>
    <name type="common">Glume blotch fungus</name>
    <name type="synonym">Parastagonospora nodorum</name>
    <dbReference type="NCBI Taxonomy" id="321614"/>
    <lineage>
        <taxon>Eukaryota</taxon>
        <taxon>Fungi</taxon>
        <taxon>Dikarya</taxon>
        <taxon>Ascomycota</taxon>
        <taxon>Pezizomycotina</taxon>
        <taxon>Dothideomycetes</taxon>
        <taxon>Pleosporomycetidae</taxon>
        <taxon>Pleosporales</taxon>
        <taxon>Pleosporineae</taxon>
        <taxon>Phaeosphaeriaceae</taxon>
        <taxon>Parastagonospora</taxon>
    </lineage>
</organism>
<sequence length="85" mass="9290">MAVRDEMEPVEFAASSAGLMHATLIVRSSLICRGTTLAITHFLLHKAELHEAIQARLSILSLLRKATNAQTSRFCKHLPVPCPAP</sequence>
<proteinExistence type="predicted"/>
<dbReference type="InParanoid" id="Q0UZD3"/>